<sequence>MAEKVKAAAKLRENRGAKRSVADMYDDESSTSSRNLYESSDGSLTKKTKIRGSMSLPVEVVEELIVSYLHTHVSP</sequence>
<comment type="caution">
    <text evidence="2">The sequence shown here is derived from an EMBL/GenBank/DDBJ whole genome shotgun (WGS) entry which is preliminary data.</text>
</comment>
<gene>
    <name evidence="2" type="ORF">GN244_ATG07708</name>
    <name evidence="3" type="ORF">GN958_ATG17206</name>
</gene>
<evidence type="ECO:0000313" key="4">
    <source>
        <dbReference type="Proteomes" id="UP000602510"/>
    </source>
</evidence>
<evidence type="ECO:0000313" key="3">
    <source>
        <dbReference type="EMBL" id="KAF4133869.1"/>
    </source>
</evidence>
<feature type="region of interest" description="Disordered" evidence="1">
    <location>
        <begin position="1"/>
        <end position="44"/>
    </location>
</feature>
<dbReference type="Proteomes" id="UP000602510">
    <property type="component" value="Unassembled WGS sequence"/>
</dbReference>
<organism evidence="2 4">
    <name type="scientific">Phytophthora infestans</name>
    <name type="common">Potato late blight agent</name>
    <name type="synonym">Botrytis infestans</name>
    <dbReference type="NCBI Taxonomy" id="4787"/>
    <lineage>
        <taxon>Eukaryota</taxon>
        <taxon>Sar</taxon>
        <taxon>Stramenopiles</taxon>
        <taxon>Oomycota</taxon>
        <taxon>Peronosporomycetes</taxon>
        <taxon>Peronosporales</taxon>
        <taxon>Peronosporaceae</taxon>
        <taxon>Phytophthora</taxon>
    </lineage>
</organism>
<dbReference type="AlphaFoldDB" id="A0A833WFA3"/>
<name>A0A833WFA3_PHYIN</name>
<feature type="compositionally biased region" description="Polar residues" evidence="1">
    <location>
        <begin position="30"/>
        <end position="44"/>
    </location>
</feature>
<evidence type="ECO:0000256" key="1">
    <source>
        <dbReference type="SAM" id="MobiDB-lite"/>
    </source>
</evidence>
<proteinExistence type="predicted"/>
<feature type="compositionally biased region" description="Basic and acidic residues" evidence="1">
    <location>
        <begin position="1"/>
        <end position="16"/>
    </location>
</feature>
<accession>A0A833WFA3</accession>
<evidence type="ECO:0000313" key="2">
    <source>
        <dbReference type="EMBL" id="KAF4040053.1"/>
    </source>
</evidence>
<dbReference type="EMBL" id="JAACNO010002359">
    <property type="protein sequence ID" value="KAF4133869.1"/>
    <property type="molecule type" value="Genomic_DNA"/>
</dbReference>
<dbReference type="EMBL" id="WSZM01000153">
    <property type="protein sequence ID" value="KAF4040053.1"/>
    <property type="molecule type" value="Genomic_DNA"/>
</dbReference>
<protein>
    <submittedName>
        <fullName evidence="2">Uncharacterized protein</fullName>
    </submittedName>
</protein>
<keyword evidence="4" id="KW-1185">Reference proteome</keyword>
<dbReference type="Proteomes" id="UP000704712">
    <property type="component" value="Unassembled WGS sequence"/>
</dbReference>
<reference evidence="2" key="1">
    <citation type="submission" date="2020-04" db="EMBL/GenBank/DDBJ databases">
        <title>Hybrid Assembly of Korean Phytophthora infestans isolates.</title>
        <authorList>
            <person name="Prokchorchik M."/>
            <person name="Lee Y."/>
            <person name="Seo J."/>
            <person name="Cho J.-H."/>
            <person name="Park Y.-E."/>
            <person name="Jang D.-C."/>
            <person name="Im J.-S."/>
            <person name="Choi J.-G."/>
            <person name="Park H.-J."/>
            <person name="Lee G.-B."/>
            <person name="Lee Y.-G."/>
            <person name="Hong S.-Y."/>
            <person name="Cho K."/>
            <person name="Sohn K.H."/>
        </authorList>
    </citation>
    <scope>NUCLEOTIDE SEQUENCE</scope>
    <source>
        <strain evidence="2">KR_1_A1</strain>
        <strain evidence="3">KR_2_A2</strain>
    </source>
</reference>